<dbReference type="Gene3D" id="3.40.640.10">
    <property type="entry name" value="Type I PLP-dependent aspartate aminotransferase-like (Major domain)"/>
    <property type="match status" value="1"/>
</dbReference>
<keyword evidence="3" id="KW-0808">Transferase</keyword>
<comment type="caution">
    <text evidence="5">The sequence shown here is derived from an EMBL/GenBank/DDBJ whole genome shotgun (WGS) entry which is preliminary data.</text>
</comment>
<comment type="cofactor">
    <cofactor evidence="1">
        <name>pyridoxal 5'-phosphate</name>
        <dbReference type="ChEBI" id="CHEBI:597326"/>
    </cofactor>
</comment>
<evidence type="ECO:0000256" key="1">
    <source>
        <dbReference type="ARBA" id="ARBA00001933"/>
    </source>
</evidence>
<dbReference type="SUPFAM" id="SSF53383">
    <property type="entry name" value="PLP-dependent transferases"/>
    <property type="match status" value="1"/>
</dbReference>
<dbReference type="GO" id="GO:0030170">
    <property type="term" value="F:pyridoxal phosphate binding"/>
    <property type="evidence" value="ECO:0007669"/>
    <property type="project" value="InterPro"/>
</dbReference>
<dbReference type="GO" id="GO:0008483">
    <property type="term" value="F:transaminase activity"/>
    <property type="evidence" value="ECO:0007669"/>
    <property type="project" value="UniProtKB-KW"/>
</dbReference>
<evidence type="ECO:0000259" key="4">
    <source>
        <dbReference type="Pfam" id="PF00155"/>
    </source>
</evidence>
<dbReference type="InterPro" id="IPR015422">
    <property type="entry name" value="PyrdxlP-dep_Trfase_small"/>
</dbReference>
<dbReference type="CDD" id="cd00609">
    <property type="entry name" value="AAT_like"/>
    <property type="match status" value="1"/>
</dbReference>
<evidence type="ECO:0000313" key="5">
    <source>
        <dbReference type="EMBL" id="GAG51576.1"/>
    </source>
</evidence>
<organism evidence="5">
    <name type="scientific">marine sediment metagenome</name>
    <dbReference type="NCBI Taxonomy" id="412755"/>
    <lineage>
        <taxon>unclassified sequences</taxon>
        <taxon>metagenomes</taxon>
        <taxon>ecological metagenomes</taxon>
    </lineage>
</organism>
<dbReference type="AlphaFoldDB" id="X0ZTR8"/>
<accession>X0ZTR8</accession>
<evidence type="ECO:0000256" key="3">
    <source>
        <dbReference type="ARBA" id="ARBA00022679"/>
    </source>
</evidence>
<dbReference type="InterPro" id="IPR015421">
    <property type="entry name" value="PyrdxlP-dep_Trfase_major"/>
</dbReference>
<proteinExistence type="predicted"/>
<reference evidence="5" key="1">
    <citation type="journal article" date="2014" name="Front. Microbiol.">
        <title>High frequency of phylogenetically diverse reductive dehalogenase-homologous genes in deep subseafloor sedimentary metagenomes.</title>
        <authorList>
            <person name="Kawai M."/>
            <person name="Futagami T."/>
            <person name="Toyoda A."/>
            <person name="Takaki Y."/>
            <person name="Nishi S."/>
            <person name="Hori S."/>
            <person name="Arai W."/>
            <person name="Tsubouchi T."/>
            <person name="Morono Y."/>
            <person name="Uchiyama I."/>
            <person name="Ito T."/>
            <person name="Fujiyama A."/>
            <person name="Inagaki F."/>
            <person name="Takami H."/>
        </authorList>
    </citation>
    <scope>NUCLEOTIDE SEQUENCE</scope>
    <source>
        <strain evidence="5">Expedition CK06-06</strain>
    </source>
</reference>
<dbReference type="EMBL" id="BARS01057479">
    <property type="protein sequence ID" value="GAG51576.1"/>
    <property type="molecule type" value="Genomic_DNA"/>
</dbReference>
<dbReference type="InterPro" id="IPR050881">
    <property type="entry name" value="LL-DAP_aminotransferase"/>
</dbReference>
<dbReference type="PANTHER" id="PTHR42832">
    <property type="entry name" value="AMINO ACID AMINOTRANSFERASE"/>
    <property type="match status" value="1"/>
</dbReference>
<feature type="domain" description="Aminotransferase class I/classII large" evidence="4">
    <location>
        <begin position="33"/>
        <end position="127"/>
    </location>
</feature>
<evidence type="ECO:0000256" key="2">
    <source>
        <dbReference type="ARBA" id="ARBA00022576"/>
    </source>
</evidence>
<dbReference type="InterPro" id="IPR015424">
    <property type="entry name" value="PyrdxlP-dep_Trfase"/>
</dbReference>
<dbReference type="Pfam" id="PF00155">
    <property type="entry name" value="Aminotran_1_2"/>
    <property type="match status" value="1"/>
</dbReference>
<dbReference type="Gene3D" id="3.90.1150.10">
    <property type="entry name" value="Aspartate Aminotransferase, domain 1"/>
    <property type="match status" value="1"/>
</dbReference>
<protein>
    <recommendedName>
        <fullName evidence="4">Aminotransferase class I/classII large domain-containing protein</fullName>
    </recommendedName>
</protein>
<name>X0ZTR8_9ZZZZ</name>
<sequence length="128" mass="14217">MITIKKARRLDLLPPYLFAELDQKKQELIKKGTDVINLGVGDPDQPTPEHIIEELYKASHDPATHKYATYAGMPGLREAIANFYEKRFGVELDHEKEVLTLIGSKEGIGHIPLAFVNSGDVVLIPDPG</sequence>
<gene>
    <name evidence="5" type="ORF">S01H1_84262</name>
</gene>
<dbReference type="InterPro" id="IPR004839">
    <property type="entry name" value="Aminotransferase_I/II_large"/>
</dbReference>
<dbReference type="PANTHER" id="PTHR42832:SF3">
    <property type="entry name" value="L-GLUTAMINE--4-(METHYLSULFANYL)-2-OXOBUTANOATE AMINOTRANSFERASE"/>
    <property type="match status" value="1"/>
</dbReference>
<feature type="non-terminal residue" evidence="5">
    <location>
        <position position="128"/>
    </location>
</feature>
<keyword evidence="2" id="KW-0032">Aminotransferase</keyword>